<proteinExistence type="predicted"/>
<dbReference type="AlphaFoldDB" id="A0A3M7PNC0"/>
<keyword evidence="1" id="KW-1133">Transmembrane helix</keyword>
<evidence type="ECO:0000313" key="3">
    <source>
        <dbReference type="Proteomes" id="UP000276133"/>
    </source>
</evidence>
<comment type="caution">
    <text evidence="2">The sequence shown here is derived from an EMBL/GenBank/DDBJ whole genome shotgun (WGS) entry which is preliminary data.</text>
</comment>
<accession>A0A3M7PNC0</accession>
<organism evidence="2 3">
    <name type="scientific">Brachionus plicatilis</name>
    <name type="common">Marine rotifer</name>
    <name type="synonym">Brachionus muelleri</name>
    <dbReference type="NCBI Taxonomy" id="10195"/>
    <lineage>
        <taxon>Eukaryota</taxon>
        <taxon>Metazoa</taxon>
        <taxon>Spiralia</taxon>
        <taxon>Gnathifera</taxon>
        <taxon>Rotifera</taxon>
        <taxon>Eurotatoria</taxon>
        <taxon>Monogononta</taxon>
        <taxon>Pseudotrocha</taxon>
        <taxon>Ploima</taxon>
        <taxon>Brachionidae</taxon>
        <taxon>Brachionus</taxon>
    </lineage>
</organism>
<evidence type="ECO:0000313" key="2">
    <source>
        <dbReference type="EMBL" id="RNA00617.1"/>
    </source>
</evidence>
<evidence type="ECO:0000256" key="1">
    <source>
        <dbReference type="SAM" id="Phobius"/>
    </source>
</evidence>
<dbReference type="EMBL" id="REGN01009676">
    <property type="protein sequence ID" value="RNA00617.1"/>
    <property type="molecule type" value="Genomic_DNA"/>
</dbReference>
<gene>
    <name evidence="2" type="ORF">BpHYR1_053974</name>
</gene>
<keyword evidence="1" id="KW-0472">Membrane</keyword>
<dbReference type="Proteomes" id="UP000276133">
    <property type="component" value="Unassembled WGS sequence"/>
</dbReference>
<sequence>MSFQNLIPVKRNSLEFAVVSTTGINFVIFKLVVGAAKFAKTTISRILTPVIRCEQNLKEERCLLVLFCFETDKIQSKE</sequence>
<name>A0A3M7PNC0_BRAPC</name>
<keyword evidence="1" id="KW-0812">Transmembrane</keyword>
<keyword evidence="3" id="KW-1185">Reference proteome</keyword>
<protein>
    <submittedName>
        <fullName evidence="2">Uncharacterized protein</fullName>
    </submittedName>
</protein>
<reference evidence="2 3" key="1">
    <citation type="journal article" date="2018" name="Sci. Rep.">
        <title>Genomic signatures of local adaptation to the degree of environmental predictability in rotifers.</title>
        <authorList>
            <person name="Franch-Gras L."/>
            <person name="Hahn C."/>
            <person name="Garcia-Roger E.M."/>
            <person name="Carmona M.J."/>
            <person name="Serra M."/>
            <person name="Gomez A."/>
        </authorList>
    </citation>
    <scope>NUCLEOTIDE SEQUENCE [LARGE SCALE GENOMIC DNA]</scope>
    <source>
        <strain evidence="2">HYR1</strain>
    </source>
</reference>
<feature type="transmembrane region" description="Helical" evidence="1">
    <location>
        <begin position="16"/>
        <end position="36"/>
    </location>
</feature>